<evidence type="ECO:0000313" key="14">
    <source>
        <dbReference type="EMBL" id="KOO27264.1"/>
    </source>
</evidence>
<protein>
    <recommendedName>
        <fullName evidence="2">[histone H3]-lysine(4) N-trimethyltransferase</fullName>
        <ecNumber evidence="2">2.1.1.354</ecNumber>
    </recommendedName>
</protein>
<evidence type="ECO:0000256" key="4">
    <source>
        <dbReference type="ARBA" id="ARBA00022679"/>
    </source>
</evidence>
<dbReference type="GO" id="GO:0048188">
    <property type="term" value="C:Set1C/COMPASS complex"/>
    <property type="evidence" value="ECO:0007669"/>
    <property type="project" value="TreeGrafter"/>
</dbReference>
<accession>A0A0M0JL06</accession>
<dbReference type="GO" id="GO:0032259">
    <property type="term" value="P:methylation"/>
    <property type="evidence" value="ECO:0007669"/>
    <property type="project" value="UniProtKB-KW"/>
</dbReference>
<dbReference type="SMART" id="SM00508">
    <property type="entry name" value="PostSET"/>
    <property type="match status" value="1"/>
</dbReference>
<dbReference type="Pfam" id="PF00856">
    <property type="entry name" value="SET"/>
    <property type="match status" value="1"/>
</dbReference>
<feature type="domain" description="Post-SET" evidence="13">
    <location>
        <begin position="356"/>
        <end position="372"/>
    </location>
</feature>
<dbReference type="PROSITE" id="PS50280">
    <property type="entry name" value="SET"/>
    <property type="match status" value="1"/>
</dbReference>
<evidence type="ECO:0000259" key="12">
    <source>
        <dbReference type="PROSITE" id="PS50280"/>
    </source>
</evidence>
<dbReference type="SMART" id="SM00317">
    <property type="entry name" value="SET"/>
    <property type="match status" value="1"/>
</dbReference>
<dbReference type="InterPro" id="IPR044570">
    <property type="entry name" value="Set1-like"/>
</dbReference>
<name>A0A0M0JL06_9EUKA</name>
<dbReference type="Gene3D" id="2.170.270.10">
    <property type="entry name" value="SET domain"/>
    <property type="match status" value="1"/>
</dbReference>
<sequence length="372" mass="41274">MAAAVSGTLPPHAAKKRRVGSGAVSGAITEQEELELAMAISASMAASMAEPPRAEEARDEEGESAVLSEARDEQGDLIDEADESGEDTPLIARMQRAKAKAAFGTPDPSAAPAAAPEMVGQLIEIYWPLDEQWYAASVTKWVERSGKHRVLYIEDGVSEFRRQSQALRRASLTTSMVITPTYWKPPLAAENGPSLTGGSVASRGERSRQRSLHVGLSGLLDLNELKARKKKLIFGKSAIHSWGLYAAEAIEKEDFVVEYLGEYVRKAVSEVREKHYRRWGWGDDYIFRVDDDLFVDATRRGGLARFANHCCEPNCYTRIIKAGGKQRIVLYSKERIEQGEEITYNYQFDYEDDRSNAIPCCCGARKCTGWLN</sequence>
<comment type="catalytic activity">
    <reaction evidence="8">
        <text>L-lysyl(4)-[histone H3] + 3 S-adenosyl-L-methionine = N(6),N(6),N(6)-trimethyl-L-lysyl(4)-[histone H3] + 3 S-adenosyl-L-homocysteine + 3 H(+)</text>
        <dbReference type="Rhea" id="RHEA:60260"/>
        <dbReference type="Rhea" id="RHEA-COMP:15537"/>
        <dbReference type="Rhea" id="RHEA-COMP:15547"/>
        <dbReference type="ChEBI" id="CHEBI:15378"/>
        <dbReference type="ChEBI" id="CHEBI:29969"/>
        <dbReference type="ChEBI" id="CHEBI:57856"/>
        <dbReference type="ChEBI" id="CHEBI:59789"/>
        <dbReference type="ChEBI" id="CHEBI:61961"/>
        <dbReference type="EC" id="2.1.1.354"/>
    </reaction>
</comment>
<dbReference type="AlphaFoldDB" id="A0A0M0JL06"/>
<keyword evidence="3 14" id="KW-0489">Methyltransferase</keyword>
<feature type="region of interest" description="Disordered" evidence="11">
    <location>
        <begin position="1"/>
        <end position="24"/>
    </location>
</feature>
<dbReference type="Proteomes" id="UP000037460">
    <property type="component" value="Unassembled WGS sequence"/>
</dbReference>
<dbReference type="InterPro" id="IPR001214">
    <property type="entry name" value="SET_dom"/>
</dbReference>
<evidence type="ECO:0000256" key="8">
    <source>
        <dbReference type="ARBA" id="ARBA00047571"/>
    </source>
</evidence>
<dbReference type="InterPro" id="IPR003616">
    <property type="entry name" value="Post-SET_dom"/>
</dbReference>
<reference evidence="15" key="1">
    <citation type="journal article" date="2015" name="PLoS Genet.">
        <title>Genome Sequence and Transcriptome Analyses of Chrysochromulina tobin: Metabolic Tools for Enhanced Algal Fitness in the Prominent Order Prymnesiales (Haptophyceae).</title>
        <authorList>
            <person name="Hovde B.T."/>
            <person name="Deodato C.R."/>
            <person name="Hunsperger H.M."/>
            <person name="Ryken S.A."/>
            <person name="Yost W."/>
            <person name="Jha R.K."/>
            <person name="Patterson J."/>
            <person name="Monnat R.J. Jr."/>
            <person name="Barlow S.B."/>
            <person name="Starkenburg S.R."/>
            <person name="Cattolico R.A."/>
        </authorList>
    </citation>
    <scope>NUCLEOTIDE SEQUENCE</scope>
    <source>
        <strain evidence="15">CCMP291</strain>
    </source>
</reference>
<keyword evidence="7" id="KW-0539">Nucleus</keyword>
<feature type="domain" description="SET" evidence="12">
    <location>
        <begin position="230"/>
        <end position="347"/>
    </location>
</feature>
<dbReference type="PROSITE" id="PS50868">
    <property type="entry name" value="POST_SET"/>
    <property type="match status" value="1"/>
</dbReference>
<dbReference type="GO" id="GO:0140999">
    <property type="term" value="F:histone H3K4 trimethyltransferase activity"/>
    <property type="evidence" value="ECO:0007669"/>
    <property type="project" value="UniProtKB-EC"/>
</dbReference>
<dbReference type="EC" id="2.1.1.354" evidence="2"/>
<keyword evidence="4 14" id="KW-0808">Transferase</keyword>
<dbReference type="EMBL" id="JWZX01002738">
    <property type="protein sequence ID" value="KOO27264.1"/>
    <property type="molecule type" value="Genomic_DNA"/>
</dbReference>
<dbReference type="SUPFAM" id="SSF82199">
    <property type="entry name" value="SET domain"/>
    <property type="match status" value="1"/>
</dbReference>
<evidence type="ECO:0000259" key="13">
    <source>
        <dbReference type="PROSITE" id="PS50868"/>
    </source>
</evidence>
<dbReference type="PANTHER" id="PTHR45814">
    <property type="entry name" value="HISTONE-LYSINE N-METHYLTRANSFERASE SETD1"/>
    <property type="match status" value="1"/>
</dbReference>
<dbReference type="OrthoDB" id="308383at2759"/>
<dbReference type="Gene3D" id="2.30.30.140">
    <property type="match status" value="1"/>
</dbReference>
<dbReference type="InterPro" id="IPR046341">
    <property type="entry name" value="SET_dom_sf"/>
</dbReference>
<keyword evidence="5" id="KW-0949">S-adenosyl-L-methionine</keyword>
<evidence type="ECO:0000256" key="1">
    <source>
        <dbReference type="ARBA" id="ARBA00004123"/>
    </source>
</evidence>
<keyword evidence="15" id="KW-1185">Reference proteome</keyword>
<dbReference type="PANTHER" id="PTHR45814:SF2">
    <property type="entry name" value="HISTONE-LYSINE N-METHYLTRANSFERASE SETD1"/>
    <property type="match status" value="1"/>
</dbReference>
<evidence type="ECO:0000256" key="3">
    <source>
        <dbReference type="ARBA" id="ARBA00022603"/>
    </source>
</evidence>
<evidence type="ECO:0000256" key="2">
    <source>
        <dbReference type="ARBA" id="ARBA00012182"/>
    </source>
</evidence>
<organism evidence="14 15">
    <name type="scientific">Chrysochromulina tobinii</name>
    <dbReference type="NCBI Taxonomy" id="1460289"/>
    <lineage>
        <taxon>Eukaryota</taxon>
        <taxon>Haptista</taxon>
        <taxon>Haptophyta</taxon>
        <taxon>Prymnesiophyceae</taxon>
        <taxon>Prymnesiales</taxon>
        <taxon>Chrysochromulinaceae</taxon>
        <taxon>Chrysochromulina</taxon>
    </lineage>
</organism>
<comment type="subcellular location">
    <subcellularLocation>
        <location evidence="1">Nucleus</location>
    </subcellularLocation>
</comment>
<dbReference type="CDD" id="cd20404">
    <property type="entry name" value="Tudor_Agenet_AtEML-like"/>
    <property type="match status" value="1"/>
</dbReference>
<evidence type="ECO:0000256" key="7">
    <source>
        <dbReference type="ARBA" id="ARBA00023242"/>
    </source>
</evidence>
<feature type="region of interest" description="Disordered" evidence="11">
    <location>
        <begin position="43"/>
        <end position="87"/>
    </location>
</feature>
<evidence type="ECO:0000256" key="10">
    <source>
        <dbReference type="ARBA" id="ARBA00049129"/>
    </source>
</evidence>
<gene>
    <name evidence="14" type="ORF">Ctob_007312</name>
</gene>
<comment type="catalytic activity">
    <reaction evidence="9">
        <text>N(6)-methyl-L-lysyl(4)-[histone H3] + S-adenosyl-L-methionine = N(6),N(6)-dimethyl-L-lysyl(4)-[histone H3] + S-adenosyl-L-homocysteine + H(+)</text>
        <dbReference type="Rhea" id="RHEA:60268"/>
        <dbReference type="Rhea" id="RHEA-COMP:15540"/>
        <dbReference type="Rhea" id="RHEA-COMP:15543"/>
        <dbReference type="ChEBI" id="CHEBI:15378"/>
        <dbReference type="ChEBI" id="CHEBI:57856"/>
        <dbReference type="ChEBI" id="CHEBI:59789"/>
        <dbReference type="ChEBI" id="CHEBI:61929"/>
        <dbReference type="ChEBI" id="CHEBI:61976"/>
    </reaction>
</comment>
<keyword evidence="6" id="KW-0156">Chromatin regulator</keyword>
<evidence type="ECO:0000256" key="5">
    <source>
        <dbReference type="ARBA" id="ARBA00022691"/>
    </source>
</evidence>
<proteinExistence type="predicted"/>
<evidence type="ECO:0000256" key="6">
    <source>
        <dbReference type="ARBA" id="ARBA00022853"/>
    </source>
</evidence>
<evidence type="ECO:0000256" key="9">
    <source>
        <dbReference type="ARBA" id="ARBA00047583"/>
    </source>
</evidence>
<evidence type="ECO:0000256" key="11">
    <source>
        <dbReference type="SAM" id="MobiDB-lite"/>
    </source>
</evidence>
<comment type="catalytic activity">
    <reaction evidence="10">
        <text>N(6),N(6)-dimethyl-L-lysyl(4)-[histone H3] + S-adenosyl-L-methionine = N(6),N(6),N(6)-trimethyl-L-lysyl(4)-[histone H3] + S-adenosyl-L-homocysteine + H(+)</text>
        <dbReference type="Rhea" id="RHEA:60272"/>
        <dbReference type="Rhea" id="RHEA-COMP:15537"/>
        <dbReference type="Rhea" id="RHEA-COMP:15540"/>
        <dbReference type="ChEBI" id="CHEBI:15378"/>
        <dbReference type="ChEBI" id="CHEBI:57856"/>
        <dbReference type="ChEBI" id="CHEBI:59789"/>
        <dbReference type="ChEBI" id="CHEBI:61961"/>
        <dbReference type="ChEBI" id="CHEBI:61976"/>
    </reaction>
</comment>
<comment type="caution">
    <text evidence="14">The sequence shown here is derived from an EMBL/GenBank/DDBJ whole genome shotgun (WGS) entry which is preliminary data.</text>
</comment>
<feature type="compositionally biased region" description="Acidic residues" evidence="11">
    <location>
        <begin position="75"/>
        <end position="86"/>
    </location>
</feature>
<evidence type="ECO:0000313" key="15">
    <source>
        <dbReference type="Proteomes" id="UP000037460"/>
    </source>
</evidence>